<dbReference type="GO" id="GO:0006508">
    <property type="term" value="P:proteolysis"/>
    <property type="evidence" value="ECO:0007669"/>
    <property type="project" value="UniProtKB-KW"/>
</dbReference>
<gene>
    <name evidence="9" type="primary">CAPN15</name>
    <name evidence="9" type="ORF">SNAT2548_LOCUS30419</name>
</gene>
<feature type="active site" evidence="5 6">
    <location>
        <position position="230"/>
    </location>
</feature>
<name>A0A812TU82_9DINO</name>
<dbReference type="EMBL" id="CAJNDS010002606">
    <property type="protein sequence ID" value="CAE7542545.1"/>
    <property type="molecule type" value="Genomic_DNA"/>
</dbReference>
<keyword evidence="7" id="KW-0472">Membrane</keyword>
<keyword evidence="4 6" id="KW-0788">Thiol protease</keyword>
<dbReference type="PANTHER" id="PTHR10183">
    <property type="entry name" value="CALPAIN"/>
    <property type="match status" value="1"/>
</dbReference>
<keyword evidence="2 6" id="KW-0645">Protease</keyword>
<evidence type="ECO:0000256" key="2">
    <source>
        <dbReference type="ARBA" id="ARBA00022670"/>
    </source>
</evidence>
<dbReference type="PROSITE" id="PS00139">
    <property type="entry name" value="THIOL_PROTEASE_CYS"/>
    <property type="match status" value="1"/>
</dbReference>
<dbReference type="AlphaFoldDB" id="A0A812TU82"/>
<dbReference type="PRINTS" id="PR00704">
    <property type="entry name" value="CALPAIN"/>
</dbReference>
<feature type="domain" description="Calpain catalytic" evidence="8">
    <location>
        <begin position="173"/>
        <end position="504"/>
    </location>
</feature>
<evidence type="ECO:0000259" key="8">
    <source>
        <dbReference type="PROSITE" id="PS50203"/>
    </source>
</evidence>
<keyword evidence="3 6" id="KW-0378">Hydrolase</keyword>
<protein>
    <submittedName>
        <fullName evidence="9">CAPN15 protein</fullName>
    </submittedName>
</protein>
<dbReference type="InterPro" id="IPR019406">
    <property type="entry name" value="APLF_PBZ"/>
</dbReference>
<dbReference type="Pfam" id="PF10283">
    <property type="entry name" value="zf-CCHH"/>
    <property type="match status" value="1"/>
</dbReference>
<evidence type="ECO:0000256" key="5">
    <source>
        <dbReference type="PIRSR" id="PIRSR622684-1"/>
    </source>
</evidence>
<evidence type="ECO:0000313" key="9">
    <source>
        <dbReference type="EMBL" id="CAE7542545.1"/>
    </source>
</evidence>
<evidence type="ECO:0000256" key="6">
    <source>
        <dbReference type="PROSITE-ProRule" id="PRU00239"/>
    </source>
</evidence>
<dbReference type="Gene3D" id="3.90.70.10">
    <property type="entry name" value="Cysteine proteinases"/>
    <property type="match status" value="1"/>
</dbReference>
<dbReference type="InterPro" id="IPR001300">
    <property type="entry name" value="Peptidase_C2_calpain_cat"/>
</dbReference>
<dbReference type="OrthoDB" id="424753at2759"/>
<evidence type="ECO:0000256" key="4">
    <source>
        <dbReference type="ARBA" id="ARBA00022807"/>
    </source>
</evidence>
<dbReference type="PANTHER" id="PTHR10183:SF379">
    <property type="entry name" value="CALPAIN-5"/>
    <property type="match status" value="1"/>
</dbReference>
<dbReference type="SUPFAM" id="SSF54001">
    <property type="entry name" value="Cysteine proteinases"/>
    <property type="match status" value="1"/>
</dbReference>
<dbReference type="PROSITE" id="PS50203">
    <property type="entry name" value="CALPAIN_CAT"/>
    <property type="match status" value="1"/>
</dbReference>
<feature type="transmembrane region" description="Helical" evidence="7">
    <location>
        <begin position="82"/>
        <end position="106"/>
    </location>
</feature>
<dbReference type="SMART" id="SM00230">
    <property type="entry name" value="CysPc"/>
    <property type="match status" value="1"/>
</dbReference>
<dbReference type="GO" id="GO:0004198">
    <property type="term" value="F:calcium-dependent cysteine-type endopeptidase activity"/>
    <property type="evidence" value="ECO:0007669"/>
    <property type="project" value="InterPro"/>
</dbReference>
<keyword evidence="10" id="KW-1185">Reference proteome</keyword>
<organism evidence="9 10">
    <name type="scientific">Symbiodinium natans</name>
    <dbReference type="NCBI Taxonomy" id="878477"/>
    <lineage>
        <taxon>Eukaryota</taxon>
        <taxon>Sar</taxon>
        <taxon>Alveolata</taxon>
        <taxon>Dinophyceae</taxon>
        <taxon>Suessiales</taxon>
        <taxon>Symbiodiniaceae</taxon>
        <taxon>Symbiodinium</taxon>
    </lineage>
</organism>
<dbReference type="Proteomes" id="UP000604046">
    <property type="component" value="Unassembled WGS sequence"/>
</dbReference>
<accession>A0A812TU82</accession>
<comment type="caution">
    <text evidence="9">The sequence shown here is derived from an EMBL/GenBank/DDBJ whole genome shotgun (WGS) entry which is preliminary data.</text>
</comment>
<reference evidence="9" key="1">
    <citation type="submission" date="2021-02" db="EMBL/GenBank/DDBJ databases">
        <authorList>
            <person name="Dougan E. K."/>
            <person name="Rhodes N."/>
            <person name="Thang M."/>
            <person name="Chan C."/>
        </authorList>
    </citation>
    <scope>NUCLEOTIDE SEQUENCE</scope>
</reference>
<dbReference type="InterPro" id="IPR038765">
    <property type="entry name" value="Papain-like_cys_pep_sf"/>
</dbReference>
<sequence length="782" mass="86928">MDVPQQVCIVLYLLGWYELEGLRCQLCLFHPQHCEPEHPFRLANSAAFLCTLMSSVANQIIIGPSQKGKTSGEPGSECFVRIGLLCVSVLPFTTGVFWATSALLWTPILARILFFLPCVLGAWESWFCVLAPRMQFSSGQYQGMMCDIPGILLWAVGYSVSRVSLAKESMTCESFAPDPTFQGESALGSVQVQDWRKPFKWLRAKELHKDAKLFSVIQADNIVQGELGDCWLLAAMAVFADFPGHIMNLFDDINLKESGRYVIRLWDIKGGGEWQDVEIDDLIPCDKYGKPLFAQLEGESGSMWALLLEKAFAKFVGNYEKLVGGSTGWAWQVLTGQPWMARWTRDEGKKWTRWEMCDIQKCFGKDAENLAAAARWRSDGMRGGRWKGPVETSDDDGMFQALASYTQACFAISCSIGQGDRAEERRPDGLLAKHAYSVLQVLCAHGQRLVQVRNPWGSGGEWNRAWSDKSAEWERHPQISEDLKVVDADDGRFWMPWDAFAEIFGGHIMVCPVTLPCPMNSQIVADKASGSRMRCPQCRQPYTRSWVLLASEESKGDGQWARLADGKNLCFLCLRATCRASERFLKGLKVAGLHEQPKLTLAPPKGPRRMKECEHGAECYRRNPQHFHERFHPSLLPPAPACASGCGRSAASGYKTCCPKCTSSPPDLKVHIPSRHKGLGGIYKAVDRPKGKGPPVWRQCDGKGWLWKGHVWMMGDQEEKVGGASGLIAEDVGDGMSARSPHLARGWQVAGESGWTAAPELKVEVDAKHVSSDHVLCSDDEV</sequence>
<evidence type="ECO:0000256" key="7">
    <source>
        <dbReference type="SAM" id="Phobius"/>
    </source>
</evidence>
<comment type="similarity">
    <text evidence="1">Belongs to the peptidase C2 family.</text>
</comment>
<feature type="active site" evidence="5 6">
    <location>
        <position position="454"/>
    </location>
</feature>
<evidence type="ECO:0000256" key="1">
    <source>
        <dbReference type="ARBA" id="ARBA00007623"/>
    </source>
</evidence>
<dbReference type="Pfam" id="PF00648">
    <property type="entry name" value="Peptidase_C2"/>
    <property type="match status" value="1"/>
</dbReference>
<evidence type="ECO:0000256" key="3">
    <source>
        <dbReference type="ARBA" id="ARBA00022801"/>
    </source>
</evidence>
<evidence type="ECO:0000313" key="10">
    <source>
        <dbReference type="Proteomes" id="UP000604046"/>
    </source>
</evidence>
<feature type="active site" evidence="5 6">
    <location>
        <position position="434"/>
    </location>
</feature>
<dbReference type="InterPro" id="IPR000169">
    <property type="entry name" value="Pept_cys_AS"/>
</dbReference>
<dbReference type="InterPro" id="IPR022684">
    <property type="entry name" value="Calpain_cysteine_protease"/>
</dbReference>
<keyword evidence="7" id="KW-1133">Transmembrane helix</keyword>
<proteinExistence type="inferred from homology"/>
<keyword evidence="7" id="KW-0812">Transmembrane</keyword>